<dbReference type="SUPFAM" id="SSF52540">
    <property type="entry name" value="P-loop containing nucleoside triphosphate hydrolases"/>
    <property type="match status" value="1"/>
</dbReference>
<dbReference type="GO" id="GO:0035435">
    <property type="term" value="P:phosphate ion transmembrane transport"/>
    <property type="evidence" value="ECO:0007669"/>
    <property type="project" value="InterPro"/>
</dbReference>
<dbReference type="CDD" id="cd03260">
    <property type="entry name" value="ABC_PstB_phosphate_transporter"/>
    <property type="match status" value="1"/>
</dbReference>
<dbReference type="RefSeq" id="WP_036198316.1">
    <property type="nucleotide sequence ID" value="NZ_AVCY01000016.1"/>
</dbReference>
<keyword evidence="1" id="KW-0813">Transport</keyword>
<gene>
    <name evidence="5" type="ORF">CD33_03665</name>
</gene>
<dbReference type="GO" id="GO:0016020">
    <property type="term" value="C:membrane"/>
    <property type="evidence" value="ECO:0007669"/>
    <property type="project" value="InterPro"/>
</dbReference>
<dbReference type="InterPro" id="IPR005670">
    <property type="entry name" value="PstB-like"/>
</dbReference>
<accession>A0A0A3I149</accession>
<feature type="domain" description="ABC transporter" evidence="4">
    <location>
        <begin position="9"/>
        <end position="239"/>
    </location>
</feature>
<dbReference type="GO" id="GO:0005524">
    <property type="term" value="F:ATP binding"/>
    <property type="evidence" value="ECO:0007669"/>
    <property type="project" value="UniProtKB-KW"/>
</dbReference>
<name>A0A0A3I149_9BACL</name>
<dbReference type="InterPro" id="IPR027417">
    <property type="entry name" value="P-loop_NTPase"/>
</dbReference>
<protein>
    <submittedName>
        <fullName evidence="5">Amino acid ABC transporter ATP-binding protein</fullName>
    </submittedName>
</protein>
<dbReference type="PROSITE" id="PS50893">
    <property type="entry name" value="ABC_TRANSPORTER_2"/>
    <property type="match status" value="1"/>
</dbReference>
<keyword evidence="3 5" id="KW-0067">ATP-binding</keyword>
<evidence type="ECO:0000256" key="1">
    <source>
        <dbReference type="ARBA" id="ARBA00022448"/>
    </source>
</evidence>
<dbReference type="PROSITE" id="PS00211">
    <property type="entry name" value="ABC_TRANSPORTER_1"/>
    <property type="match status" value="1"/>
</dbReference>
<dbReference type="InterPro" id="IPR003593">
    <property type="entry name" value="AAA+_ATPase"/>
</dbReference>
<dbReference type="STRING" id="1384057.CD33_03665"/>
<dbReference type="SMART" id="SM00382">
    <property type="entry name" value="AAA"/>
    <property type="match status" value="1"/>
</dbReference>
<comment type="caution">
    <text evidence="5">The sequence shown here is derived from an EMBL/GenBank/DDBJ whole genome shotgun (WGS) entry which is preliminary data.</text>
</comment>
<keyword evidence="2" id="KW-0547">Nucleotide-binding</keyword>
<dbReference type="InterPro" id="IPR003439">
    <property type="entry name" value="ABC_transporter-like_ATP-bd"/>
</dbReference>
<dbReference type="OrthoDB" id="9785080at2"/>
<evidence type="ECO:0000313" key="6">
    <source>
        <dbReference type="Proteomes" id="UP000030408"/>
    </source>
</evidence>
<dbReference type="PANTHER" id="PTHR43423">
    <property type="entry name" value="ABC TRANSPORTER I FAMILY MEMBER 17"/>
    <property type="match status" value="1"/>
</dbReference>
<reference evidence="5 6" key="1">
    <citation type="submission" date="2014-02" db="EMBL/GenBank/DDBJ databases">
        <title>Draft genome sequence of Lysinibacillus sinduriensis JCM 15800.</title>
        <authorList>
            <person name="Zhang F."/>
            <person name="Wang G."/>
            <person name="Zhang L."/>
        </authorList>
    </citation>
    <scope>NUCLEOTIDE SEQUENCE [LARGE SCALE GENOMIC DNA]</scope>
    <source>
        <strain evidence="5 6">JCM 15800</strain>
    </source>
</reference>
<dbReference type="eggNOG" id="COG1117">
    <property type="taxonomic scope" value="Bacteria"/>
</dbReference>
<keyword evidence="6" id="KW-1185">Reference proteome</keyword>
<sequence length="244" mass="26805">MKHTYTSAIRFENISLEMGKSPILANISGSFYKGKITTLVGPSGAGKSTLLKMCNALITPTSGEIFIESTPIDSVHPTVLRKNIGIVLQNAPFIHGTVYENIALPSTLQGKEFTEKEAVLFLEVVGLDHTFLYRQAEDLSGGQKQKISIARSLVNKPKILLLDEITSALDPASVSEIEQLISRINKESGVTIIWITHNIEQAKRLGDFTWIMMEGKLLESGHSSILSTSVKEQVQLFTKGVHNK</sequence>
<dbReference type="InterPro" id="IPR017871">
    <property type="entry name" value="ABC_transporter-like_CS"/>
</dbReference>
<evidence type="ECO:0000256" key="2">
    <source>
        <dbReference type="ARBA" id="ARBA00022741"/>
    </source>
</evidence>
<dbReference type="Pfam" id="PF00005">
    <property type="entry name" value="ABC_tran"/>
    <property type="match status" value="1"/>
</dbReference>
<evidence type="ECO:0000256" key="3">
    <source>
        <dbReference type="ARBA" id="ARBA00022840"/>
    </source>
</evidence>
<dbReference type="Proteomes" id="UP000030408">
    <property type="component" value="Unassembled WGS sequence"/>
</dbReference>
<dbReference type="EMBL" id="JPVO01000040">
    <property type="protein sequence ID" value="KGR77215.1"/>
    <property type="molecule type" value="Genomic_DNA"/>
</dbReference>
<evidence type="ECO:0000313" key="5">
    <source>
        <dbReference type="EMBL" id="KGR77215.1"/>
    </source>
</evidence>
<dbReference type="GO" id="GO:0016887">
    <property type="term" value="F:ATP hydrolysis activity"/>
    <property type="evidence" value="ECO:0007669"/>
    <property type="project" value="InterPro"/>
</dbReference>
<evidence type="ECO:0000259" key="4">
    <source>
        <dbReference type="PROSITE" id="PS50893"/>
    </source>
</evidence>
<proteinExistence type="predicted"/>
<dbReference type="AlphaFoldDB" id="A0A0A3I149"/>
<dbReference type="GO" id="GO:0005315">
    <property type="term" value="F:phosphate transmembrane transporter activity"/>
    <property type="evidence" value="ECO:0007669"/>
    <property type="project" value="InterPro"/>
</dbReference>
<dbReference type="PANTHER" id="PTHR43423:SF1">
    <property type="entry name" value="ABC TRANSPORTER I FAMILY MEMBER 17"/>
    <property type="match status" value="1"/>
</dbReference>
<organism evidence="5 6">
    <name type="scientific">Ureibacillus sinduriensis BLB-1 = JCM 15800</name>
    <dbReference type="NCBI Taxonomy" id="1384057"/>
    <lineage>
        <taxon>Bacteria</taxon>
        <taxon>Bacillati</taxon>
        <taxon>Bacillota</taxon>
        <taxon>Bacilli</taxon>
        <taxon>Bacillales</taxon>
        <taxon>Caryophanaceae</taxon>
        <taxon>Ureibacillus</taxon>
    </lineage>
</organism>
<dbReference type="Gene3D" id="3.40.50.300">
    <property type="entry name" value="P-loop containing nucleotide triphosphate hydrolases"/>
    <property type="match status" value="1"/>
</dbReference>